<dbReference type="EC" id="6.5.1.2" evidence="10"/>
<evidence type="ECO:0000313" key="14">
    <source>
        <dbReference type="Proteomes" id="UP000283872"/>
    </source>
</evidence>
<dbReference type="InterPro" id="IPR001679">
    <property type="entry name" value="DNA_ligase"/>
</dbReference>
<evidence type="ECO:0000256" key="4">
    <source>
        <dbReference type="ARBA" id="ARBA00022723"/>
    </source>
</evidence>
<dbReference type="Gene3D" id="2.40.50.140">
    <property type="entry name" value="Nucleic acid-binding proteins"/>
    <property type="match status" value="1"/>
</dbReference>
<dbReference type="SMART" id="SM00532">
    <property type="entry name" value="LIGANc"/>
    <property type="match status" value="1"/>
</dbReference>
<feature type="binding site" evidence="10">
    <location>
        <position position="159"/>
    </location>
    <ligand>
        <name>NAD(+)</name>
        <dbReference type="ChEBI" id="CHEBI:57540"/>
    </ligand>
</feature>
<dbReference type="Gene3D" id="3.30.470.30">
    <property type="entry name" value="DNA ligase/mRNA capping enzyme"/>
    <property type="match status" value="1"/>
</dbReference>
<dbReference type="Proteomes" id="UP000283872">
    <property type="component" value="Unassembled WGS sequence"/>
</dbReference>
<evidence type="ECO:0000256" key="8">
    <source>
        <dbReference type="ARBA" id="ARBA00023204"/>
    </source>
</evidence>
<protein>
    <recommendedName>
        <fullName evidence="10">DNA ligase</fullName>
        <ecNumber evidence="10">6.5.1.2</ecNumber>
    </recommendedName>
    <alternativeName>
        <fullName evidence="10">Polydeoxyribonucleotide synthase [NAD(+)]</fullName>
    </alternativeName>
</protein>
<dbReference type="GO" id="GO:0006281">
    <property type="term" value="P:DNA repair"/>
    <property type="evidence" value="ECO:0007669"/>
    <property type="project" value="UniProtKB-KW"/>
</dbReference>
<keyword evidence="5 10" id="KW-0227">DNA damage</keyword>
<evidence type="ECO:0000313" key="12">
    <source>
        <dbReference type="EMBL" id="RGS14886.1"/>
    </source>
</evidence>
<dbReference type="PROSITE" id="PS50172">
    <property type="entry name" value="BRCT"/>
    <property type="match status" value="1"/>
</dbReference>
<dbReference type="HAMAP" id="MF_01588">
    <property type="entry name" value="DNA_ligase_A"/>
    <property type="match status" value="1"/>
</dbReference>
<name>A0A3E5E762_9BACT</name>
<dbReference type="Gene3D" id="1.10.150.20">
    <property type="entry name" value="5' to 3' exonuclease, C-terminal subdomain"/>
    <property type="match status" value="2"/>
</dbReference>
<evidence type="ECO:0000256" key="3">
    <source>
        <dbReference type="ARBA" id="ARBA00022705"/>
    </source>
</evidence>
<comment type="function">
    <text evidence="1 10">DNA ligase that catalyzes the formation of phosphodiester linkages between 5'-phosphoryl and 3'-hydroxyl groups in double-stranded DNA using NAD as a coenzyme and as the energy source for the reaction. It is essential for DNA replication and repair of damaged DNA.</text>
</comment>
<dbReference type="SMART" id="SM00292">
    <property type="entry name" value="BRCT"/>
    <property type="match status" value="1"/>
</dbReference>
<dbReference type="SUPFAM" id="SSF50249">
    <property type="entry name" value="Nucleic acid-binding proteins"/>
    <property type="match status" value="1"/>
</dbReference>
<feature type="binding site" evidence="10">
    <location>
        <position position="413"/>
    </location>
    <ligand>
        <name>Zn(2+)</name>
        <dbReference type="ChEBI" id="CHEBI:29105"/>
    </ligand>
</feature>
<sequence length="657" mass="73753">MMEEKLLQMKSLVERLNQASDSYYNGKGELMTDYEWDALFDQLKRLEEETGEILPDSPTNRVSEDSIVGKKEEHEFAALSLAKTKQVSDLVKWAEDRPIWISWKLDGLTLVVTYDGGKLTKIVTRGNGHIGTNITHLAPAISGIPGTISEKGHLVVRGEAVISYTDFEQFIIESEGDYANPRNLASGSLTLKDIEEVKQRHIQWIPFTLVYTERELTSWGERMQMLKDLGMNPVERERIDHPTTENIQLEIDKFTEKVTSKKNPFPVDGLVICYDDTAYAATGSVTGHHATRAGFAFKWQDEHADTVLDHIEWSCAASTITPVAVFKPVELEGTTVQRASLCNVSECERLGIGDKGTRLQVIKANKIIPKVINITEVVGSFVIPNECPVCHAPAVVRESESGTKTLHCTNAACPAKQLKKFARFVSKEGINIDGISEQTVWKFINHGFIREYADFYKLKNYAFEISCFEGFGKKSVSNLLESVEKSRHTDGRHLLYALNIPLCGGDVAKKLLSRYKVKELIETARLSMFDDEFASIDGIGPEKSAKFIAWFKDDVHFQHVQHLLSELIIEEQEPVETGNKCQGLTFVVTGDVHHYKNRNELKAYIESQGGKVTGSVSKSTNFLINNDAASQSSKNKKAHELNIPIITEDEFIEKFQE</sequence>
<evidence type="ECO:0000256" key="10">
    <source>
        <dbReference type="HAMAP-Rule" id="MF_01588"/>
    </source>
</evidence>
<evidence type="ECO:0000313" key="15">
    <source>
        <dbReference type="Proteomes" id="UP000285776"/>
    </source>
</evidence>
<keyword evidence="7 10" id="KW-0520">NAD</keyword>
<comment type="catalytic activity">
    <reaction evidence="9 10">
        <text>NAD(+) + (deoxyribonucleotide)n-3'-hydroxyl + 5'-phospho-(deoxyribonucleotide)m = (deoxyribonucleotide)n+m + AMP + beta-nicotinamide D-nucleotide.</text>
        <dbReference type="EC" id="6.5.1.2"/>
    </reaction>
</comment>
<dbReference type="InterPro" id="IPR012340">
    <property type="entry name" value="NA-bd_OB-fold"/>
</dbReference>
<keyword evidence="3 10" id="KW-0235">DNA replication</keyword>
<dbReference type="Pfam" id="PF01653">
    <property type="entry name" value="DNA_ligase_aden"/>
    <property type="match status" value="1"/>
</dbReference>
<dbReference type="NCBIfam" id="NF005932">
    <property type="entry name" value="PRK07956.1"/>
    <property type="match status" value="1"/>
</dbReference>
<dbReference type="Pfam" id="PF00533">
    <property type="entry name" value="BRCT"/>
    <property type="match status" value="1"/>
</dbReference>
<dbReference type="PIRSF" id="PIRSF001604">
    <property type="entry name" value="LigA"/>
    <property type="match status" value="1"/>
</dbReference>
<dbReference type="CDD" id="cd17748">
    <property type="entry name" value="BRCT_DNA_ligase_like"/>
    <property type="match status" value="1"/>
</dbReference>
<dbReference type="InterPro" id="IPR013839">
    <property type="entry name" value="DNAligase_adenylation"/>
</dbReference>
<evidence type="ECO:0000256" key="5">
    <source>
        <dbReference type="ARBA" id="ARBA00022763"/>
    </source>
</evidence>
<dbReference type="GO" id="GO:0046872">
    <property type="term" value="F:metal ion binding"/>
    <property type="evidence" value="ECO:0007669"/>
    <property type="project" value="UniProtKB-KW"/>
</dbReference>
<dbReference type="SUPFAM" id="SSF56091">
    <property type="entry name" value="DNA ligase/mRNA capping enzyme, catalytic domain"/>
    <property type="match status" value="1"/>
</dbReference>
<feature type="domain" description="BRCT" evidence="11">
    <location>
        <begin position="576"/>
        <end position="657"/>
    </location>
</feature>
<evidence type="ECO:0000256" key="7">
    <source>
        <dbReference type="ARBA" id="ARBA00023027"/>
    </source>
</evidence>
<keyword evidence="10" id="KW-0464">Manganese</keyword>
<proteinExistence type="inferred from homology"/>
<evidence type="ECO:0000256" key="9">
    <source>
        <dbReference type="ARBA" id="ARBA00034005"/>
    </source>
</evidence>
<dbReference type="InterPro" id="IPR010994">
    <property type="entry name" value="RuvA_2-like"/>
</dbReference>
<feature type="active site" description="N6-AMP-lysine intermediate" evidence="10">
    <location>
        <position position="104"/>
    </location>
</feature>
<gene>
    <name evidence="10" type="primary">ligA</name>
    <name evidence="13" type="ORF">DWV53_08020</name>
    <name evidence="12" type="ORF">DWY11_09575</name>
</gene>
<feature type="binding site" evidence="10">
    <location>
        <position position="387"/>
    </location>
    <ligand>
        <name>Zn(2+)</name>
        <dbReference type="ChEBI" id="CHEBI:29105"/>
    </ligand>
</feature>
<dbReference type="GO" id="GO:0003911">
    <property type="term" value="F:DNA ligase (NAD+) activity"/>
    <property type="evidence" value="ECO:0007669"/>
    <property type="project" value="UniProtKB-UniRule"/>
</dbReference>
<comment type="caution">
    <text evidence="10">Lacks conserved residue(s) required for the propagation of feature annotation.</text>
</comment>
<evidence type="ECO:0000256" key="2">
    <source>
        <dbReference type="ARBA" id="ARBA00022598"/>
    </source>
</evidence>
<evidence type="ECO:0000259" key="11">
    <source>
        <dbReference type="PROSITE" id="PS50172"/>
    </source>
</evidence>
<dbReference type="Gene3D" id="1.10.287.610">
    <property type="entry name" value="Helix hairpin bin"/>
    <property type="match status" value="1"/>
</dbReference>
<dbReference type="SUPFAM" id="SSF47781">
    <property type="entry name" value="RuvA domain 2-like"/>
    <property type="match status" value="1"/>
</dbReference>
<dbReference type="InterPro" id="IPR036420">
    <property type="entry name" value="BRCT_dom_sf"/>
</dbReference>
<dbReference type="Pfam" id="PF03120">
    <property type="entry name" value="OB_DNA_ligase"/>
    <property type="match status" value="1"/>
</dbReference>
<dbReference type="InterPro" id="IPR013840">
    <property type="entry name" value="DNAligase_N"/>
</dbReference>
<evidence type="ECO:0000313" key="13">
    <source>
        <dbReference type="EMBL" id="RGW79385.1"/>
    </source>
</evidence>
<dbReference type="Proteomes" id="UP000285776">
    <property type="component" value="Unassembled WGS sequence"/>
</dbReference>
<keyword evidence="6 10" id="KW-0862">Zinc</keyword>
<dbReference type="InterPro" id="IPR001357">
    <property type="entry name" value="BRCT_dom"/>
</dbReference>
<dbReference type="EMBL" id="QRVA01000022">
    <property type="protein sequence ID" value="RGS14886.1"/>
    <property type="molecule type" value="Genomic_DNA"/>
</dbReference>
<accession>A0A3E5E762</accession>
<dbReference type="Gene3D" id="3.40.50.10190">
    <property type="entry name" value="BRCT domain"/>
    <property type="match status" value="1"/>
</dbReference>
<keyword evidence="2 10" id="KW-0436">Ligase</keyword>
<dbReference type="SUPFAM" id="SSF52113">
    <property type="entry name" value="BRCT domain"/>
    <property type="match status" value="1"/>
</dbReference>
<feature type="binding site" evidence="10">
    <location>
        <position position="125"/>
    </location>
    <ligand>
        <name>NAD(+)</name>
        <dbReference type="ChEBI" id="CHEBI:57540"/>
    </ligand>
</feature>
<feature type="binding site" evidence="10">
    <location>
        <position position="408"/>
    </location>
    <ligand>
        <name>Zn(2+)</name>
        <dbReference type="ChEBI" id="CHEBI:29105"/>
    </ligand>
</feature>
<comment type="caution">
    <text evidence="13">The sequence shown here is derived from an EMBL/GenBank/DDBJ whole genome shotgun (WGS) entry which is preliminary data.</text>
</comment>
<evidence type="ECO:0000256" key="1">
    <source>
        <dbReference type="ARBA" id="ARBA00004067"/>
    </source>
</evidence>
<comment type="similarity">
    <text evidence="10">Belongs to the NAD-dependent DNA ligase family. LigA subfamily.</text>
</comment>
<keyword evidence="4 10" id="KW-0479">Metal-binding</keyword>
<dbReference type="EMBL" id="QSAV01000022">
    <property type="protein sequence ID" value="RGW79385.1"/>
    <property type="molecule type" value="Genomic_DNA"/>
</dbReference>
<dbReference type="GO" id="GO:0006260">
    <property type="term" value="P:DNA replication"/>
    <property type="evidence" value="ECO:0007669"/>
    <property type="project" value="UniProtKB-KW"/>
</dbReference>
<feature type="binding site" evidence="10">
    <location>
        <position position="298"/>
    </location>
    <ligand>
        <name>NAD(+)</name>
        <dbReference type="ChEBI" id="CHEBI:57540"/>
    </ligand>
</feature>
<feature type="binding site" evidence="10">
    <location>
        <position position="390"/>
    </location>
    <ligand>
        <name>Zn(2+)</name>
        <dbReference type="ChEBI" id="CHEBI:29105"/>
    </ligand>
</feature>
<dbReference type="InterPro" id="IPR004150">
    <property type="entry name" value="NAD_DNA_ligase_OB"/>
</dbReference>
<evidence type="ECO:0000256" key="6">
    <source>
        <dbReference type="ARBA" id="ARBA00022833"/>
    </source>
</evidence>
<organism evidence="13 15">
    <name type="scientific">Segatella copri</name>
    <dbReference type="NCBI Taxonomy" id="165179"/>
    <lineage>
        <taxon>Bacteria</taxon>
        <taxon>Pseudomonadati</taxon>
        <taxon>Bacteroidota</taxon>
        <taxon>Bacteroidia</taxon>
        <taxon>Bacteroidales</taxon>
        <taxon>Prevotellaceae</taxon>
        <taxon>Segatella</taxon>
    </lineage>
</organism>
<dbReference type="AlphaFoldDB" id="A0A3E5E762"/>
<reference evidence="14 15" key="1">
    <citation type="submission" date="2018-08" db="EMBL/GenBank/DDBJ databases">
        <title>A genome reference for cultivated species of the human gut microbiota.</title>
        <authorList>
            <person name="Zou Y."/>
            <person name="Xue W."/>
            <person name="Luo G."/>
        </authorList>
    </citation>
    <scope>NUCLEOTIDE SEQUENCE [LARGE SCALE GENOMIC DNA]</scope>
    <source>
        <strain evidence="13 15">AF10-17</strain>
        <strain evidence="12 14">AF24-12</strain>
    </source>
</reference>
<comment type="cofactor">
    <cofactor evidence="10">
        <name>Mg(2+)</name>
        <dbReference type="ChEBI" id="CHEBI:18420"/>
    </cofactor>
    <cofactor evidence="10">
        <name>Mn(2+)</name>
        <dbReference type="ChEBI" id="CHEBI:29035"/>
    </cofactor>
</comment>
<keyword evidence="10" id="KW-0460">Magnesium</keyword>
<keyword evidence="8 10" id="KW-0234">DNA repair</keyword>
<feature type="binding site" evidence="10">
    <location>
        <begin position="80"/>
        <end position="81"/>
    </location>
    <ligand>
        <name>NAD(+)</name>
        <dbReference type="ChEBI" id="CHEBI:57540"/>
    </ligand>
</feature>